<evidence type="ECO:0000256" key="1">
    <source>
        <dbReference type="SAM" id="MobiDB-lite"/>
    </source>
</evidence>
<reference evidence="2" key="1">
    <citation type="submission" date="2020-05" db="EMBL/GenBank/DDBJ databases">
        <authorList>
            <person name="Zhu T."/>
            <person name="Keshari N."/>
            <person name="Lu X."/>
        </authorList>
    </citation>
    <scope>NUCLEOTIDE SEQUENCE</scope>
    <source>
        <strain evidence="2">NK1-12</strain>
    </source>
</reference>
<protein>
    <submittedName>
        <fullName evidence="2">Baseplate assembly protein</fullName>
    </submittedName>
</protein>
<organism evidence="2">
    <name type="scientific">Leptolyngbya sp. NK1-12</name>
    <dbReference type="NCBI Taxonomy" id="2547451"/>
    <lineage>
        <taxon>Bacteria</taxon>
        <taxon>Bacillati</taxon>
        <taxon>Cyanobacteriota</taxon>
        <taxon>Cyanophyceae</taxon>
        <taxon>Leptolyngbyales</taxon>
        <taxon>Leptolyngbyaceae</taxon>
        <taxon>Leptolyngbya group</taxon>
        <taxon>Leptolyngbya</taxon>
    </lineage>
</organism>
<sequence length="1025" mass="112090">MISRTFKVDPRTAEDISQQLRQLISIYMPEQFPTADKVANQGVQAALIAAAARHAELIIQRLNQVPNKNLLAFLNLLGASQLPPQAARVPLTFFLAQGSSTDAVVPAGTSVATPASNGQAALTFQTEQELIVTATQLTSVLVRDPLSDRFADYSAIAFTSSLDGVPIFAANQPIEHSFFIGSNALFSLPSIQSISLTLQLKDITNFDSKQLQWEVWDGQSGVALKLDQGNVTANDTVLNDTVLSDTIAFRFTTPPAIPLQSIQAVPPNRWLRCRLSRPITPLISQGVSAQQLPEIQSMRLQVTAGRSQLPIEAAFSNQTPVDLKQPFFPFGQKPRFGDTLYLACQEGFAFAGSQVSLSFEVADPTALGMVVPPDSQKPQPQLQWEFWNGQIWKAIGTSNRSGAIANSSNFVDNTQAFTKIGINTVQFTLSDQPQQLSVNGTNNFWIRIRIIAGDYGKEAQYTQDNRANITSFTPASFLPPVINTITVGYTLTTAASSPEQILTYNDFTYQAINPGTPFTPFQPLEDTTQTLYLGFQPPAGQAFPNRPLNLYWSIAETLYGTSPAPLSAVKWEYWNGDRWTALTVKDGTQNLSHSGLVEFLVPADFALRQEFGIEQYWLRLVAEATDANTPRLHQLIPNTVYATQSTTIEQEILGSSQGTANQVFRTAQVPVLRGQTVQVRELEQIGNRQAIPNSTLPNQNSNQNNVQNNNQNNGQNIIQPATEAWIEWQEVPDFYGSGVGDRHYTLNHLTGEVTFGDGLNGRIPPLGANNVRIQYQIGGGTAGNCLANRVVELKTTVPFIDRVSNLIPAAGGTDAESLDALKDRAPRVVRHGGRAVTIEDYEDLAMLASPAVARVKCLPSRNPTTIDVQPPTVDPGFVSVVIVPQSTDLKPIPSLELVKRVQTYLEANAIPTVNIAVVGPVYIQVSITAEISLQSPDRTREVDLALHQSLTRFLHPLTGGFDGKGWIFGREPHKSDLYALLESIPGVDHIRSLTITQTPDFPNTEQSNRALIYSGTHTLNLIFSS</sequence>
<dbReference type="EMBL" id="CP053587">
    <property type="protein sequence ID" value="WNZ27751.1"/>
    <property type="molecule type" value="Genomic_DNA"/>
</dbReference>
<feature type="compositionally biased region" description="Low complexity" evidence="1">
    <location>
        <begin position="698"/>
        <end position="715"/>
    </location>
</feature>
<evidence type="ECO:0000313" key="2">
    <source>
        <dbReference type="EMBL" id="WNZ27751.1"/>
    </source>
</evidence>
<dbReference type="RefSeq" id="WP_316436213.1">
    <property type="nucleotide sequence ID" value="NZ_CP053587.1"/>
</dbReference>
<dbReference type="InterPro" id="IPR011749">
    <property type="entry name" value="CHP02243"/>
</dbReference>
<gene>
    <name evidence="2" type="ORF">HJG54_33480</name>
</gene>
<dbReference type="NCBIfam" id="TIGR02243">
    <property type="entry name" value="putative baseplate assembly protein"/>
    <property type="match status" value="1"/>
</dbReference>
<accession>A0AA97ALP7</accession>
<dbReference type="AlphaFoldDB" id="A0AA97ALP7"/>
<feature type="region of interest" description="Disordered" evidence="1">
    <location>
        <begin position="689"/>
        <end position="715"/>
    </location>
</feature>
<proteinExistence type="predicted"/>
<name>A0AA97ALP7_9CYAN</name>